<keyword evidence="1" id="KW-0808">Transferase</keyword>
<dbReference type="RefSeq" id="WP_131819287.1">
    <property type="nucleotide sequence ID" value="NZ_FOZG01000003.1"/>
</dbReference>
<organism evidence="1 2">
    <name type="scientific">Sphingomonas jatrophae</name>
    <dbReference type="NCBI Taxonomy" id="1166337"/>
    <lineage>
        <taxon>Bacteria</taxon>
        <taxon>Pseudomonadati</taxon>
        <taxon>Pseudomonadota</taxon>
        <taxon>Alphaproteobacteria</taxon>
        <taxon>Sphingomonadales</taxon>
        <taxon>Sphingomonadaceae</taxon>
        <taxon>Sphingomonas</taxon>
    </lineage>
</organism>
<dbReference type="InterPro" id="IPR051159">
    <property type="entry name" value="Hexapeptide_acetyltransf"/>
</dbReference>
<dbReference type="Proteomes" id="UP000198824">
    <property type="component" value="Unassembled WGS sequence"/>
</dbReference>
<dbReference type="GO" id="GO:0016740">
    <property type="term" value="F:transferase activity"/>
    <property type="evidence" value="ECO:0007669"/>
    <property type="project" value="UniProtKB-KW"/>
</dbReference>
<sequence>MIEGGAKARVRALILPWLRRRWRLAELGEGFHWPRGFRMRIGAGSRIGRFAYLGAGFEAEGPVVVGDLCMIAAGMKIIGADHRYDVIGTPTRLAFPDAARPVTTFGMDVWTGLRVTVMEGVTVGRGAVIGSGAIVTRDVPPYAVMAGIPARFVRWRFDESRIGDHEARVKG</sequence>
<reference evidence="1 2" key="1">
    <citation type="submission" date="2016-10" db="EMBL/GenBank/DDBJ databases">
        <authorList>
            <person name="de Groot N.N."/>
        </authorList>
    </citation>
    <scope>NUCLEOTIDE SEQUENCE [LARGE SCALE GENOMIC DNA]</scope>
    <source>
        <strain evidence="1 2">S5-249</strain>
    </source>
</reference>
<dbReference type="PANTHER" id="PTHR23416:SF78">
    <property type="entry name" value="LIPOPOLYSACCHARIDE BIOSYNTHESIS O-ACETYL TRANSFERASE WBBJ-RELATED"/>
    <property type="match status" value="1"/>
</dbReference>
<dbReference type="EMBL" id="FOZG01000003">
    <property type="protein sequence ID" value="SFS10906.1"/>
    <property type="molecule type" value="Genomic_DNA"/>
</dbReference>
<keyword evidence="2" id="KW-1185">Reference proteome</keyword>
<dbReference type="OrthoDB" id="9815592at2"/>
<name>A0A1I6M5E4_9SPHN</name>
<protein>
    <submittedName>
        <fullName evidence="1">Hexapeptide repeat of succinyl-transferase</fullName>
    </submittedName>
</protein>
<dbReference type="Gene3D" id="2.160.10.10">
    <property type="entry name" value="Hexapeptide repeat proteins"/>
    <property type="match status" value="1"/>
</dbReference>
<dbReference type="STRING" id="1166337.SAMN05192580_3487"/>
<dbReference type="PANTHER" id="PTHR23416">
    <property type="entry name" value="SIALIC ACID SYNTHASE-RELATED"/>
    <property type="match status" value="1"/>
</dbReference>
<dbReference type="SUPFAM" id="SSF51161">
    <property type="entry name" value="Trimeric LpxA-like enzymes"/>
    <property type="match status" value="1"/>
</dbReference>
<accession>A0A1I6M5E4</accession>
<gene>
    <name evidence="1" type="ORF">SAMN05192580_3487</name>
</gene>
<dbReference type="AlphaFoldDB" id="A0A1I6M5E4"/>
<evidence type="ECO:0000313" key="2">
    <source>
        <dbReference type="Proteomes" id="UP000198824"/>
    </source>
</evidence>
<dbReference type="InterPro" id="IPR011004">
    <property type="entry name" value="Trimer_LpxA-like_sf"/>
</dbReference>
<evidence type="ECO:0000313" key="1">
    <source>
        <dbReference type="EMBL" id="SFS10906.1"/>
    </source>
</evidence>
<proteinExistence type="predicted"/>